<dbReference type="OrthoDB" id="9805307at2"/>
<keyword evidence="5" id="KW-1185">Reference proteome</keyword>
<dbReference type="GO" id="GO:0046872">
    <property type="term" value="F:metal ion binding"/>
    <property type="evidence" value="ECO:0007669"/>
    <property type="project" value="UniProtKB-KW"/>
</dbReference>
<dbReference type="PANTHER" id="PTHR42796:SF4">
    <property type="entry name" value="FUMARYLACETOACETATE HYDROLASE DOMAIN-CONTAINING PROTEIN 2A"/>
    <property type="match status" value="1"/>
</dbReference>
<dbReference type="Pfam" id="PF01557">
    <property type="entry name" value="FAA_hydrolase"/>
    <property type="match status" value="1"/>
</dbReference>
<dbReference type="Proteomes" id="UP000249260">
    <property type="component" value="Unassembled WGS sequence"/>
</dbReference>
<dbReference type="SUPFAM" id="SSF56529">
    <property type="entry name" value="FAH"/>
    <property type="match status" value="1"/>
</dbReference>
<evidence type="ECO:0000313" key="4">
    <source>
        <dbReference type="EMBL" id="RAP77625.1"/>
    </source>
</evidence>
<gene>
    <name evidence="4" type="ORF">DL346_03890</name>
</gene>
<dbReference type="RefSeq" id="WP_112880749.1">
    <property type="nucleotide sequence ID" value="NZ_QLUW01000001.1"/>
</dbReference>
<feature type="domain" description="Fumarylacetoacetase-like C-terminal" evidence="3">
    <location>
        <begin position="69"/>
        <end position="274"/>
    </location>
</feature>
<dbReference type="GO" id="GO:0019752">
    <property type="term" value="P:carboxylic acid metabolic process"/>
    <property type="evidence" value="ECO:0007669"/>
    <property type="project" value="UniProtKB-ARBA"/>
</dbReference>
<dbReference type="FunFam" id="3.90.850.10:FF:000002">
    <property type="entry name" value="2-hydroxyhepta-2,4-diene-1,7-dioate isomerase"/>
    <property type="match status" value="1"/>
</dbReference>
<dbReference type="InterPro" id="IPR051121">
    <property type="entry name" value="FAH"/>
</dbReference>
<evidence type="ECO:0000256" key="1">
    <source>
        <dbReference type="ARBA" id="ARBA00010211"/>
    </source>
</evidence>
<dbReference type="InterPro" id="IPR036663">
    <property type="entry name" value="Fumarylacetoacetase_C_sf"/>
</dbReference>
<organism evidence="4 5">
    <name type="scientific">Paenibacillus montanisoli</name>
    <dbReference type="NCBI Taxonomy" id="2081970"/>
    <lineage>
        <taxon>Bacteria</taxon>
        <taxon>Bacillati</taxon>
        <taxon>Bacillota</taxon>
        <taxon>Bacilli</taxon>
        <taxon>Bacillales</taxon>
        <taxon>Paenibacillaceae</taxon>
        <taxon>Paenibacillus</taxon>
    </lineage>
</organism>
<reference evidence="4 5" key="1">
    <citation type="submission" date="2018-06" db="EMBL/GenBank/DDBJ databases">
        <title>Paenibacillus montanisoli sp. nov., isolated from mountain area soil.</title>
        <authorList>
            <person name="Wu M."/>
        </authorList>
    </citation>
    <scope>NUCLEOTIDE SEQUENCE [LARGE SCALE GENOMIC DNA]</scope>
    <source>
        <strain evidence="4 5">RA17</strain>
    </source>
</reference>
<dbReference type="AlphaFoldDB" id="A0A328U9M6"/>
<sequence length="280" mass="30162">MRLVTVEFEGVPRVGVRSGSEGVVLTDYADMKDLIKDGEAGLARARAALESGLPRQGLKLLAPLTAPSKILCSGINYAAHSDEDAHAKLPAEPSVFSKLPSSIIGPNEAIMIPAPDCQADYEVELAFIIGKTAKHVPKERAFDYIFGYTVMNDVSERARQFRLQHETIGKGVDTFCPIGPEIVLPDELADPSQLRISAYVNGELRQDAHTSQQIFSIPVMIEYLTSMFTLNPGDIISTGTPAGCGAFMNPPQYLQPGDHVTVEVEGVGRLSNPVAAGWKA</sequence>
<evidence type="ECO:0000259" key="3">
    <source>
        <dbReference type="Pfam" id="PF01557"/>
    </source>
</evidence>
<dbReference type="PANTHER" id="PTHR42796">
    <property type="entry name" value="FUMARYLACETOACETATE HYDROLASE DOMAIN-CONTAINING PROTEIN 2A-RELATED"/>
    <property type="match status" value="1"/>
</dbReference>
<dbReference type="EMBL" id="QLUW01000001">
    <property type="protein sequence ID" value="RAP77625.1"/>
    <property type="molecule type" value="Genomic_DNA"/>
</dbReference>
<protein>
    <recommendedName>
        <fullName evidence="3">Fumarylacetoacetase-like C-terminal domain-containing protein</fullName>
    </recommendedName>
</protein>
<accession>A0A328U9M6</accession>
<dbReference type="Gene3D" id="3.90.850.10">
    <property type="entry name" value="Fumarylacetoacetase-like, C-terminal domain"/>
    <property type="match status" value="1"/>
</dbReference>
<evidence type="ECO:0000256" key="2">
    <source>
        <dbReference type="ARBA" id="ARBA00022723"/>
    </source>
</evidence>
<dbReference type="InterPro" id="IPR011234">
    <property type="entry name" value="Fumarylacetoacetase-like_C"/>
</dbReference>
<comment type="similarity">
    <text evidence="1">Belongs to the FAH family.</text>
</comment>
<dbReference type="GO" id="GO:0016853">
    <property type="term" value="F:isomerase activity"/>
    <property type="evidence" value="ECO:0007669"/>
    <property type="project" value="UniProtKB-ARBA"/>
</dbReference>
<keyword evidence="2" id="KW-0479">Metal-binding</keyword>
<evidence type="ECO:0000313" key="5">
    <source>
        <dbReference type="Proteomes" id="UP000249260"/>
    </source>
</evidence>
<comment type="caution">
    <text evidence="4">The sequence shown here is derived from an EMBL/GenBank/DDBJ whole genome shotgun (WGS) entry which is preliminary data.</text>
</comment>
<proteinExistence type="inferred from homology"/>
<name>A0A328U9M6_9BACL</name>